<dbReference type="PANTHER" id="PTHR45033">
    <property type="match status" value="1"/>
</dbReference>
<dbReference type="Pfam" id="PF08240">
    <property type="entry name" value="ADH_N"/>
    <property type="match status" value="1"/>
</dbReference>
<evidence type="ECO:0000313" key="3">
    <source>
        <dbReference type="Proteomes" id="UP000226192"/>
    </source>
</evidence>
<dbReference type="SUPFAM" id="SSF50129">
    <property type="entry name" value="GroES-like"/>
    <property type="match status" value="1"/>
</dbReference>
<dbReference type="InterPro" id="IPR036291">
    <property type="entry name" value="NAD(P)-bd_dom_sf"/>
</dbReference>
<dbReference type="CDD" id="cd08276">
    <property type="entry name" value="MDR7"/>
    <property type="match status" value="1"/>
</dbReference>
<dbReference type="InterPro" id="IPR052711">
    <property type="entry name" value="Zinc_ADH-like"/>
</dbReference>
<dbReference type="EMBL" id="NJET01000057">
    <property type="protein sequence ID" value="PHH63071.1"/>
    <property type="molecule type" value="Genomic_DNA"/>
</dbReference>
<dbReference type="OrthoDB" id="9930022at2759"/>
<dbReference type="PANTHER" id="PTHR45033:SF2">
    <property type="entry name" value="ZINC-TYPE ALCOHOL DEHYDROGENASE-LIKE PROTEIN C1773.06C"/>
    <property type="match status" value="1"/>
</dbReference>
<accession>A0A2C5Y866</accession>
<dbReference type="Gene3D" id="3.40.50.720">
    <property type="entry name" value="NAD(P)-binding Rossmann-like Domain"/>
    <property type="match status" value="1"/>
</dbReference>
<comment type="caution">
    <text evidence="2">The sequence shown here is derived from an EMBL/GenBank/DDBJ whole genome shotgun (WGS) entry which is preliminary data.</text>
</comment>
<proteinExistence type="predicted"/>
<feature type="domain" description="Enoyl reductase (ER)" evidence="1">
    <location>
        <begin position="22"/>
        <end position="351"/>
    </location>
</feature>
<dbReference type="AlphaFoldDB" id="A0A2C5Y866"/>
<evidence type="ECO:0000313" key="2">
    <source>
        <dbReference type="EMBL" id="PHH63071.1"/>
    </source>
</evidence>
<dbReference type="STRING" id="1399860.A0A2C5Y866"/>
<evidence type="ECO:0000259" key="1">
    <source>
        <dbReference type="SMART" id="SM00829"/>
    </source>
</evidence>
<dbReference type="Proteomes" id="UP000226192">
    <property type="component" value="Unassembled WGS sequence"/>
</dbReference>
<dbReference type="InterPro" id="IPR013149">
    <property type="entry name" value="ADH-like_C"/>
</dbReference>
<organism evidence="2 3">
    <name type="scientific">Ophiocordyceps australis</name>
    <dbReference type="NCBI Taxonomy" id="1399860"/>
    <lineage>
        <taxon>Eukaryota</taxon>
        <taxon>Fungi</taxon>
        <taxon>Dikarya</taxon>
        <taxon>Ascomycota</taxon>
        <taxon>Pezizomycotina</taxon>
        <taxon>Sordariomycetes</taxon>
        <taxon>Hypocreomycetidae</taxon>
        <taxon>Hypocreales</taxon>
        <taxon>Ophiocordycipitaceae</taxon>
        <taxon>Ophiocordyceps</taxon>
    </lineage>
</organism>
<dbReference type="GO" id="GO:0016491">
    <property type="term" value="F:oxidoreductase activity"/>
    <property type="evidence" value="ECO:0007669"/>
    <property type="project" value="InterPro"/>
</dbReference>
<dbReference type="InterPro" id="IPR020843">
    <property type="entry name" value="ER"/>
</dbReference>
<name>A0A2C5Y866_9HYPO</name>
<reference evidence="2 3" key="1">
    <citation type="submission" date="2017-06" db="EMBL/GenBank/DDBJ databases">
        <title>Ant-infecting Ophiocordyceps genomes reveal a high diversity of potential behavioral manipulation genes and a possible major role for enterotoxins.</title>
        <authorList>
            <person name="De Bekker C."/>
            <person name="Evans H.C."/>
            <person name="Brachmann A."/>
            <person name="Hughes D.P."/>
        </authorList>
    </citation>
    <scope>NUCLEOTIDE SEQUENCE [LARGE SCALE GENOMIC DNA]</scope>
    <source>
        <strain evidence="2 3">Map64</strain>
    </source>
</reference>
<dbReference type="InterPro" id="IPR013154">
    <property type="entry name" value="ADH-like_N"/>
</dbReference>
<dbReference type="SMART" id="SM00829">
    <property type="entry name" value="PKS_ER"/>
    <property type="match status" value="1"/>
</dbReference>
<dbReference type="Pfam" id="PF00107">
    <property type="entry name" value="ADH_zinc_N"/>
    <property type="match status" value="1"/>
</dbReference>
<sequence>MALEIPKTTKQWNVTVQDGSKGFDALELSEKPVPAVGDSQVLVKLQAASLNYRDLIIPLGKYPFPTAPNVVPGSDGAGTVIAVGKQVTRFKPGDKVVTLFNQEHIGGPLLPATTQSGLGGVIDGTLRSVGAFNEQGLVAMPETLSMLQAATLSCAGMTAWNALYGLDQYQVKPGDWVLTQGTGGVSIFALQFAKAAGAKVVATTGASDKVALLEKLGADHVVNYKETPEWGAEARNLTGGRGFDHVIEVAGPSSMAQSLTAVKLNGVITIIGFVGGHVKDQPGFLDCLTKQCIVRGILVGSRVQMEDMCRAIQANPEALRPVVDSKTFSLDQVKEAYSYQFSGKHFGKVVIDMQ</sequence>
<dbReference type="SUPFAM" id="SSF51735">
    <property type="entry name" value="NAD(P)-binding Rossmann-fold domains"/>
    <property type="match status" value="1"/>
</dbReference>
<protein>
    <recommendedName>
        <fullName evidence="1">Enoyl reductase (ER) domain-containing protein</fullName>
    </recommendedName>
</protein>
<dbReference type="Gene3D" id="3.90.180.10">
    <property type="entry name" value="Medium-chain alcohol dehydrogenases, catalytic domain"/>
    <property type="match status" value="1"/>
</dbReference>
<gene>
    <name evidence="2" type="ORF">CDD81_6316</name>
</gene>
<keyword evidence="3" id="KW-1185">Reference proteome</keyword>
<dbReference type="InterPro" id="IPR011032">
    <property type="entry name" value="GroES-like_sf"/>
</dbReference>